<dbReference type="Proteomes" id="UP000541558">
    <property type="component" value="Unassembled WGS sequence"/>
</dbReference>
<proteinExistence type="predicted"/>
<dbReference type="EMBL" id="JAACJK010000072">
    <property type="protein sequence ID" value="KAF5334311.1"/>
    <property type="molecule type" value="Genomic_DNA"/>
</dbReference>
<sequence>MSRSSGTTVNDPLFPRKYRMKPLEEVIRGVYRWSIDHIRELTARMRVSYSPDKLDPLMWVLDEGTKIIGLKEARSEQLDAGRAVFTLICYFSSWCFSSDAQRETVERRLISSLDSILDWAEYLAWNSTDGSTGTENNSQHSDDVGTVCMGLFQLSTRSESFAAAAALSDRFLKLSLFFWLATVGGRPLIYPSIMRHWDPTSDCMDPTTVLFGLMVPLAPSKIVELIHEGSLCLPEEFVRRTIDRMKAFGRLKSLPHLTHYPEETVENENLKCIAYTTKALMRADRELCYLFSTAQAPELFMRVLVAVNTRVMQAAQSKGQAQKGHMVDLMGSNLDAAVCVMDMINLTCDFRPVLHTCKVLQAGVLQLAGNFLSTSTPSHVLKGNDNDINSALVIIMGVLTDHSLFPKVLRPLCHEMERHIAGLPSLSQVLGPNSEEKKRLGASFRTWKAFSRYLDNTRRVSVCDNLKVSPTV</sequence>
<accession>A0A8H5C3G4</accession>
<protein>
    <submittedName>
        <fullName evidence="1">Uncharacterized protein</fullName>
    </submittedName>
</protein>
<dbReference type="OrthoDB" id="3083731at2759"/>
<name>A0A8H5C3G4_9AGAR</name>
<comment type="caution">
    <text evidence="1">The sequence shown here is derived from an EMBL/GenBank/DDBJ whole genome shotgun (WGS) entry which is preliminary data.</text>
</comment>
<dbReference type="AlphaFoldDB" id="A0A8H5C3G4"/>
<organism evidence="1 2">
    <name type="scientific">Ephemerocybe angulata</name>
    <dbReference type="NCBI Taxonomy" id="980116"/>
    <lineage>
        <taxon>Eukaryota</taxon>
        <taxon>Fungi</taxon>
        <taxon>Dikarya</taxon>
        <taxon>Basidiomycota</taxon>
        <taxon>Agaricomycotina</taxon>
        <taxon>Agaricomycetes</taxon>
        <taxon>Agaricomycetidae</taxon>
        <taxon>Agaricales</taxon>
        <taxon>Agaricineae</taxon>
        <taxon>Psathyrellaceae</taxon>
        <taxon>Ephemerocybe</taxon>
    </lineage>
</organism>
<keyword evidence="2" id="KW-1185">Reference proteome</keyword>
<gene>
    <name evidence="1" type="ORF">D9611_014133</name>
</gene>
<reference evidence="1 2" key="1">
    <citation type="journal article" date="2020" name="ISME J.">
        <title>Uncovering the hidden diversity of litter-decomposition mechanisms in mushroom-forming fungi.</title>
        <authorList>
            <person name="Floudas D."/>
            <person name="Bentzer J."/>
            <person name="Ahren D."/>
            <person name="Johansson T."/>
            <person name="Persson P."/>
            <person name="Tunlid A."/>
        </authorList>
    </citation>
    <scope>NUCLEOTIDE SEQUENCE [LARGE SCALE GENOMIC DNA]</scope>
    <source>
        <strain evidence="1 2">CBS 175.51</strain>
    </source>
</reference>
<evidence type="ECO:0000313" key="2">
    <source>
        <dbReference type="Proteomes" id="UP000541558"/>
    </source>
</evidence>
<evidence type="ECO:0000313" key="1">
    <source>
        <dbReference type="EMBL" id="KAF5334311.1"/>
    </source>
</evidence>